<feature type="binding site" evidence="18">
    <location>
        <position position="59"/>
    </location>
    <ligand>
        <name>K(+)</name>
        <dbReference type="ChEBI" id="CHEBI:29103"/>
    </ligand>
</feature>
<evidence type="ECO:0000256" key="11">
    <source>
        <dbReference type="ARBA" id="ARBA00023235"/>
    </source>
</evidence>
<dbReference type="GO" id="GO:0046496">
    <property type="term" value="P:nicotinamide nucleotide metabolic process"/>
    <property type="evidence" value="ECO:0007669"/>
    <property type="project" value="UniProtKB-UniRule"/>
</dbReference>
<evidence type="ECO:0000256" key="6">
    <source>
        <dbReference type="ARBA" id="ARBA00022741"/>
    </source>
</evidence>
<comment type="similarity">
    <text evidence="17">Belongs to the NnrD/CARKD family.</text>
</comment>
<evidence type="ECO:0000256" key="7">
    <source>
        <dbReference type="ARBA" id="ARBA00022840"/>
    </source>
</evidence>
<keyword evidence="13" id="KW-0511">Multifunctional enzyme</keyword>
<keyword evidence="10 17" id="KW-0520">NAD</keyword>
<evidence type="ECO:0000256" key="2">
    <source>
        <dbReference type="ARBA" id="ARBA00000909"/>
    </source>
</evidence>
<dbReference type="GO" id="GO:0005524">
    <property type="term" value="F:ATP binding"/>
    <property type="evidence" value="ECO:0007669"/>
    <property type="project" value="UniProtKB-UniRule"/>
</dbReference>
<keyword evidence="23" id="KW-1185">Reference proteome</keyword>
<reference evidence="22 23" key="1">
    <citation type="journal article" date="2016" name="PLoS ONE">
        <title>Complete Genome Sequence and Comparative Genomics of a Novel Myxobacterium Myxococcus hansupus.</title>
        <authorList>
            <person name="Sharma G."/>
            <person name="Narwani T."/>
            <person name="Subramanian S."/>
        </authorList>
    </citation>
    <scope>NUCLEOTIDE SEQUENCE [LARGE SCALE GENOMIC DNA]</scope>
    <source>
        <strain evidence="23">mixupus</strain>
    </source>
</reference>
<dbReference type="SUPFAM" id="SSF53613">
    <property type="entry name" value="Ribokinase-like"/>
    <property type="match status" value="1"/>
</dbReference>
<dbReference type="SUPFAM" id="SSF64153">
    <property type="entry name" value="YjeF N-terminal domain-like"/>
    <property type="match status" value="1"/>
</dbReference>
<dbReference type="OrthoDB" id="9806925at2"/>
<comment type="caution">
    <text evidence="18">Lacks conserved residue(s) required for the propagation of feature annotation.</text>
</comment>
<evidence type="ECO:0000313" key="23">
    <source>
        <dbReference type="Proteomes" id="UP000009026"/>
    </source>
</evidence>
<keyword evidence="9 18" id="KW-0630">Potassium</keyword>
<evidence type="ECO:0000256" key="19">
    <source>
        <dbReference type="PIRNR" id="PIRNR017184"/>
    </source>
</evidence>
<dbReference type="Proteomes" id="UP000009026">
    <property type="component" value="Chromosome"/>
</dbReference>
<feature type="domain" description="YjeF C-terminal" evidence="20">
    <location>
        <begin position="227"/>
        <end position="509"/>
    </location>
</feature>
<evidence type="ECO:0000256" key="10">
    <source>
        <dbReference type="ARBA" id="ARBA00023027"/>
    </source>
</evidence>
<gene>
    <name evidence="17" type="primary">nnrD</name>
    <name evidence="18" type="synonym">nnrE</name>
    <name evidence="22" type="ORF">A176_002554</name>
</gene>
<dbReference type="PANTHER" id="PTHR12592">
    <property type="entry name" value="ATP-DEPENDENT (S)-NAD(P)H-HYDRATE DEHYDRATASE FAMILY MEMBER"/>
    <property type="match status" value="1"/>
</dbReference>
<comment type="catalytic activity">
    <reaction evidence="16 17 19">
        <text>(6S)-NADPHX + ADP = AMP + phosphate + NADPH + H(+)</text>
        <dbReference type="Rhea" id="RHEA:32235"/>
        <dbReference type="ChEBI" id="CHEBI:15378"/>
        <dbReference type="ChEBI" id="CHEBI:43474"/>
        <dbReference type="ChEBI" id="CHEBI:57783"/>
        <dbReference type="ChEBI" id="CHEBI:64076"/>
        <dbReference type="ChEBI" id="CHEBI:456215"/>
        <dbReference type="ChEBI" id="CHEBI:456216"/>
        <dbReference type="EC" id="4.2.1.136"/>
    </reaction>
</comment>
<keyword evidence="5 18" id="KW-0479">Metal-binding</keyword>
<protein>
    <recommendedName>
        <fullName evidence="19">Bifunctional NAD(P)H-hydrate repair enzyme</fullName>
    </recommendedName>
    <alternativeName>
        <fullName evidence="19">Nicotinamide nucleotide repair protein</fullName>
    </alternativeName>
    <domain>
        <recommendedName>
            <fullName evidence="19">ADP-dependent (S)-NAD(P)H-hydrate dehydratase</fullName>
            <ecNumber evidence="19">4.2.1.136</ecNumber>
        </recommendedName>
        <alternativeName>
            <fullName evidence="19">ADP-dependent NAD(P)HX dehydratase</fullName>
        </alternativeName>
    </domain>
    <domain>
        <recommendedName>
            <fullName evidence="19">NAD(P)H-hydrate epimerase</fullName>
            <ecNumber evidence="19">5.1.99.6</ecNumber>
        </recommendedName>
    </domain>
</protein>
<dbReference type="HAMAP" id="MF_01965">
    <property type="entry name" value="NADHX_dehydratase"/>
    <property type="match status" value="1"/>
</dbReference>
<dbReference type="RefSeq" id="WP_002638636.1">
    <property type="nucleotide sequence ID" value="NZ_CP012109.1"/>
</dbReference>
<dbReference type="STRING" id="1297742.A176_002554"/>
<feature type="binding site" evidence="17">
    <location>
        <position position="382"/>
    </location>
    <ligand>
        <name>(6S)-NADPHX</name>
        <dbReference type="ChEBI" id="CHEBI:64076"/>
    </ligand>
</feature>
<comment type="cofactor">
    <cofactor evidence="17">
        <name>Mg(2+)</name>
        <dbReference type="ChEBI" id="CHEBI:18420"/>
    </cofactor>
</comment>
<comment type="catalytic activity">
    <reaction evidence="1 18 19">
        <text>(6R)-NADHX = (6S)-NADHX</text>
        <dbReference type="Rhea" id="RHEA:32215"/>
        <dbReference type="ChEBI" id="CHEBI:64074"/>
        <dbReference type="ChEBI" id="CHEBI:64075"/>
        <dbReference type="EC" id="5.1.99.6"/>
    </reaction>
</comment>
<dbReference type="KEGG" id="mym:A176_002554"/>
<dbReference type="Gene3D" id="3.40.50.10260">
    <property type="entry name" value="YjeF N-terminal domain"/>
    <property type="match status" value="1"/>
</dbReference>
<keyword evidence="7 17" id="KW-0067">ATP-binding</keyword>
<feature type="binding site" evidence="18">
    <location>
        <position position="159"/>
    </location>
    <ligand>
        <name>(6S)-NADPHX</name>
        <dbReference type="ChEBI" id="CHEBI:64076"/>
    </ligand>
</feature>
<dbReference type="InterPro" id="IPR000631">
    <property type="entry name" value="CARKD"/>
</dbReference>
<dbReference type="EC" id="5.1.99.6" evidence="19"/>
<dbReference type="InterPro" id="IPR004443">
    <property type="entry name" value="YjeF_N_dom"/>
</dbReference>
<feature type="binding site" evidence="17">
    <location>
        <begin position="419"/>
        <end position="423"/>
    </location>
    <ligand>
        <name>AMP</name>
        <dbReference type="ChEBI" id="CHEBI:456215"/>
    </ligand>
</feature>
<evidence type="ECO:0000256" key="18">
    <source>
        <dbReference type="HAMAP-Rule" id="MF_01966"/>
    </source>
</evidence>
<evidence type="ECO:0000256" key="17">
    <source>
        <dbReference type="HAMAP-Rule" id="MF_01965"/>
    </source>
</evidence>
<evidence type="ECO:0000256" key="14">
    <source>
        <dbReference type="ARBA" id="ARBA00025153"/>
    </source>
</evidence>
<dbReference type="PATRIC" id="fig|1297742.4.peg.2579"/>
<evidence type="ECO:0000256" key="13">
    <source>
        <dbReference type="ARBA" id="ARBA00023268"/>
    </source>
</evidence>
<evidence type="ECO:0000256" key="12">
    <source>
        <dbReference type="ARBA" id="ARBA00023239"/>
    </source>
</evidence>
<evidence type="ECO:0000313" key="22">
    <source>
        <dbReference type="EMBL" id="AKQ65642.1"/>
    </source>
</evidence>
<evidence type="ECO:0000256" key="16">
    <source>
        <dbReference type="ARBA" id="ARBA00049209"/>
    </source>
</evidence>
<dbReference type="NCBIfam" id="TIGR00197">
    <property type="entry name" value="yjeF_nterm"/>
    <property type="match status" value="1"/>
</dbReference>
<proteinExistence type="inferred from homology"/>
<organism evidence="22 23">
    <name type="scientific">Pseudomyxococcus hansupus</name>
    <dbReference type="NCBI Taxonomy" id="1297742"/>
    <lineage>
        <taxon>Bacteria</taxon>
        <taxon>Pseudomonadati</taxon>
        <taxon>Myxococcota</taxon>
        <taxon>Myxococcia</taxon>
        <taxon>Myxococcales</taxon>
        <taxon>Cystobacterineae</taxon>
        <taxon>Myxococcaceae</taxon>
        <taxon>Pseudomyxococcus</taxon>
    </lineage>
</organism>
<dbReference type="Pfam" id="PF03853">
    <property type="entry name" value="YjeF_N"/>
    <property type="match status" value="1"/>
</dbReference>
<dbReference type="InterPro" id="IPR030677">
    <property type="entry name" value="Nnr"/>
</dbReference>
<evidence type="ECO:0000256" key="9">
    <source>
        <dbReference type="ARBA" id="ARBA00022958"/>
    </source>
</evidence>
<evidence type="ECO:0000256" key="1">
    <source>
        <dbReference type="ARBA" id="ARBA00000013"/>
    </source>
</evidence>
<comment type="similarity">
    <text evidence="4 19">In the C-terminal section; belongs to the NnrD/CARKD family.</text>
</comment>
<dbReference type="eggNOG" id="COG0063">
    <property type="taxonomic scope" value="Bacteria"/>
</dbReference>
<comment type="function">
    <text evidence="14 19">Bifunctional enzyme that catalyzes the epimerization of the S- and R-forms of NAD(P)HX and the dehydration of the S-form of NAD(P)HX at the expense of ADP, which is converted to AMP. This allows the repair of both epimers of NAD(P)HX, a damaged form of NAD(P)H that is a result of enzymatic or heat-dependent hydration.</text>
</comment>
<dbReference type="EMBL" id="CP012109">
    <property type="protein sequence ID" value="AKQ65642.1"/>
    <property type="molecule type" value="Genomic_DNA"/>
</dbReference>
<evidence type="ECO:0000256" key="8">
    <source>
        <dbReference type="ARBA" id="ARBA00022857"/>
    </source>
</evidence>
<evidence type="ECO:0000256" key="15">
    <source>
        <dbReference type="ARBA" id="ARBA00048238"/>
    </source>
</evidence>
<evidence type="ECO:0000256" key="4">
    <source>
        <dbReference type="ARBA" id="ARBA00009524"/>
    </source>
</evidence>
<keyword evidence="11 18" id="KW-0413">Isomerase</keyword>
<dbReference type="CDD" id="cd01171">
    <property type="entry name" value="YXKO-related"/>
    <property type="match status" value="1"/>
</dbReference>
<comment type="similarity">
    <text evidence="3 19">In the N-terminal section; belongs to the NnrE/AIBP family.</text>
</comment>
<dbReference type="PANTHER" id="PTHR12592:SF0">
    <property type="entry name" value="ATP-DEPENDENT (S)-NAD(P)H-HYDRATE DEHYDRATASE"/>
    <property type="match status" value="1"/>
</dbReference>
<evidence type="ECO:0000256" key="3">
    <source>
        <dbReference type="ARBA" id="ARBA00006001"/>
    </source>
</evidence>
<dbReference type="PIRSF" id="PIRSF017184">
    <property type="entry name" value="Nnr"/>
    <property type="match status" value="1"/>
</dbReference>
<dbReference type="NCBIfam" id="TIGR00196">
    <property type="entry name" value="yjeF_cterm"/>
    <property type="match status" value="1"/>
</dbReference>
<feature type="domain" description="YjeF N-terminal" evidence="21">
    <location>
        <begin position="10"/>
        <end position="216"/>
    </location>
</feature>
<evidence type="ECO:0000259" key="21">
    <source>
        <dbReference type="PROSITE" id="PS51385"/>
    </source>
</evidence>
<comment type="subunit">
    <text evidence="17">Homotetramer.</text>
</comment>
<name>A0A0H4XCE4_9BACT</name>
<dbReference type="InterPro" id="IPR036652">
    <property type="entry name" value="YjeF_N_dom_sf"/>
</dbReference>
<feature type="binding site" evidence="18">
    <location>
        <begin position="58"/>
        <end position="62"/>
    </location>
    <ligand>
        <name>(6S)-NADPHX</name>
        <dbReference type="ChEBI" id="CHEBI:64076"/>
    </ligand>
</feature>
<dbReference type="PROSITE" id="PS51383">
    <property type="entry name" value="YJEF_C_3"/>
    <property type="match status" value="1"/>
</dbReference>
<feature type="binding site" evidence="18">
    <location>
        <begin position="127"/>
        <end position="133"/>
    </location>
    <ligand>
        <name>(6S)-NADPHX</name>
        <dbReference type="ChEBI" id="CHEBI:64076"/>
    </ligand>
</feature>
<comment type="cofactor">
    <cofactor evidence="18 19">
        <name>K(+)</name>
        <dbReference type="ChEBI" id="CHEBI:29103"/>
    </cofactor>
    <text evidence="18 19">Binds 1 potassium ion per subunit.</text>
</comment>
<dbReference type="Pfam" id="PF01256">
    <property type="entry name" value="Carb_kinase"/>
    <property type="match status" value="1"/>
</dbReference>
<comment type="function">
    <text evidence="17">Catalyzes the dehydration of the S-form of NAD(P)HX at the expense of ADP, which is converted to AMP. Together with NAD(P)HX epimerase, which catalyzes the epimerization of the S- and R-forms, the enzyme allows the repair of both epimers of NAD(P)HX, a damaged form of NAD(P)H that is a result of enzymatic or heat-dependent hydration.</text>
</comment>
<evidence type="ECO:0000259" key="20">
    <source>
        <dbReference type="PROSITE" id="PS51383"/>
    </source>
</evidence>
<keyword evidence="12 17" id="KW-0456">Lyase</keyword>
<feature type="binding site" evidence="18">
    <location>
        <position position="162"/>
    </location>
    <ligand>
        <name>K(+)</name>
        <dbReference type="ChEBI" id="CHEBI:29103"/>
    </ligand>
</feature>
<dbReference type="PROSITE" id="PS51385">
    <property type="entry name" value="YJEF_N"/>
    <property type="match status" value="1"/>
</dbReference>
<dbReference type="EC" id="4.2.1.136" evidence="19"/>
<feature type="binding site" evidence="17">
    <location>
        <position position="448"/>
    </location>
    <ligand>
        <name>AMP</name>
        <dbReference type="ChEBI" id="CHEBI:456215"/>
    </ligand>
</feature>
<dbReference type="GO" id="GO:0052855">
    <property type="term" value="F:ADP-dependent NAD(P)H-hydrate dehydratase activity"/>
    <property type="evidence" value="ECO:0007669"/>
    <property type="project" value="UniProtKB-UniRule"/>
</dbReference>
<feature type="binding site" evidence="17">
    <location>
        <position position="449"/>
    </location>
    <ligand>
        <name>(6S)-NADPHX</name>
        <dbReference type="ChEBI" id="CHEBI:64076"/>
    </ligand>
</feature>
<dbReference type="Gene3D" id="3.40.1190.20">
    <property type="match status" value="1"/>
</dbReference>
<keyword evidence="8 17" id="KW-0521">NADP</keyword>
<dbReference type="InterPro" id="IPR029056">
    <property type="entry name" value="Ribokinase-like"/>
</dbReference>
<dbReference type="GO" id="GO:0110051">
    <property type="term" value="P:metabolite repair"/>
    <property type="evidence" value="ECO:0007669"/>
    <property type="project" value="TreeGrafter"/>
</dbReference>
<feature type="binding site" evidence="17">
    <location>
        <position position="262"/>
    </location>
    <ligand>
        <name>(6S)-NADPHX</name>
        <dbReference type="ChEBI" id="CHEBI:64076"/>
    </ligand>
</feature>
<dbReference type="eggNOG" id="COG0062">
    <property type="taxonomic scope" value="Bacteria"/>
</dbReference>
<evidence type="ECO:0000256" key="5">
    <source>
        <dbReference type="ARBA" id="ARBA00022723"/>
    </source>
</evidence>
<feature type="binding site" evidence="18">
    <location>
        <position position="123"/>
    </location>
    <ligand>
        <name>K(+)</name>
        <dbReference type="ChEBI" id="CHEBI:29103"/>
    </ligand>
</feature>
<dbReference type="AlphaFoldDB" id="A0A0H4XCE4"/>
<keyword evidence="6 17" id="KW-0547">Nucleotide-binding</keyword>
<comment type="similarity">
    <text evidence="18">Belongs to the NnrE/AIBP family.</text>
</comment>
<comment type="catalytic activity">
    <reaction evidence="15 17 19">
        <text>(6S)-NADHX + ADP = AMP + phosphate + NADH + H(+)</text>
        <dbReference type="Rhea" id="RHEA:32223"/>
        <dbReference type="ChEBI" id="CHEBI:15378"/>
        <dbReference type="ChEBI" id="CHEBI:43474"/>
        <dbReference type="ChEBI" id="CHEBI:57945"/>
        <dbReference type="ChEBI" id="CHEBI:64074"/>
        <dbReference type="ChEBI" id="CHEBI:456215"/>
        <dbReference type="ChEBI" id="CHEBI:456216"/>
        <dbReference type="EC" id="4.2.1.136"/>
    </reaction>
</comment>
<dbReference type="GO" id="GO:0046872">
    <property type="term" value="F:metal ion binding"/>
    <property type="evidence" value="ECO:0007669"/>
    <property type="project" value="UniProtKB-UniRule"/>
</dbReference>
<dbReference type="HAMAP" id="MF_01966">
    <property type="entry name" value="NADHX_epimerase"/>
    <property type="match status" value="1"/>
</dbReference>
<sequence>MLRVLTAAQMRQAEQAAEARHGMPSALLMENAGRGLADVARSFANPGGRFVVVCGPGNNGGDGLVAARFLQERGARVSVVMVGDAAKLTPESRRNVEALKGFGVTPRGLAEVDAPGRGDVVVDALFGTGLSRAPAGAFADAVVAIRGWRAAGAKVVAADVPSGLQSDSGAPFSPCVEADATVAFGFLKPGQVLEPGATLCGHVHRVDIGMGGESSKEVSGPELFVVEESDARRTLPVRKADSHKGTFGHVLVVAGGRGKTGAAALVAKSALRSGAGLVTVAARSDALDSIQAHSAEIMGIPLEATGPLGLGDLDALVAAAEGKDALVIGPGIPRGDETGALIGELLARVEIPAVLDADALNAVATDLSVLRRAKGPVVMTPHPGEMARLTGKSTKEVQAHRLDVARQFSTGLKVTLVLKGDRTLTSDPDGRVYLNTTGNPGMATGGSGDVLSGICGAFLAQSLPVPAALWTAVYAHGLAGDLAAAKRGQLGLVAGDIVEQGLCEVWLRWER</sequence>
<comment type="catalytic activity">
    <reaction evidence="2 18 19">
        <text>(6R)-NADPHX = (6S)-NADPHX</text>
        <dbReference type="Rhea" id="RHEA:32227"/>
        <dbReference type="ChEBI" id="CHEBI:64076"/>
        <dbReference type="ChEBI" id="CHEBI:64077"/>
        <dbReference type="EC" id="5.1.99.6"/>
    </reaction>
</comment>
<comment type="function">
    <text evidence="18">Catalyzes the epimerization of the S- and R-forms of NAD(P)HX, a damaged form of NAD(P)H that is a result of enzymatic or heat-dependent hydration. This is a prerequisite for the S-specific NAD(P)H-hydrate dehydratase to allow the repair of both epimers of NAD(P)HX.</text>
</comment>
<dbReference type="GO" id="GO:0052856">
    <property type="term" value="F:NAD(P)HX epimerase activity"/>
    <property type="evidence" value="ECO:0007669"/>
    <property type="project" value="UniProtKB-UniRule"/>
</dbReference>
<accession>A0A0H4XCE4</accession>
<feature type="binding site" evidence="17">
    <location>
        <position position="331"/>
    </location>
    <ligand>
        <name>(6S)-NADPHX</name>
        <dbReference type="ChEBI" id="CHEBI:64076"/>
    </ligand>
</feature>